<evidence type="ECO:0000313" key="2">
    <source>
        <dbReference type="EMBL" id="RRT69692.1"/>
    </source>
</evidence>
<organism evidence="2 3">
    <name type="scientific">Ensete ventricosum</name>
    <name type="common">Abyssinian banana</name>
    <name type="synonym">Musa ensete</name>
    <dbReference type="NCBI Taxonomy" id="4639"/>
    <lineage>
        <taxon>Eukaryota</taxon>
        <taxon>Viridiplantae</taxon>
        <taxon>Streptophyta</taxon>
        <taxon>Embryophyta</taxon>
        <taxon>Tracheophyta</taxon>
        <taxon>Spermatophyta</taxon>
        <taxon>Magnoliopsida</taxon>
        <taxon>Liliopsida</taxon>
        <taxon>Zingiberales</taxon>
        <taxon>Musaceae</taxon>
        <taxon>Ensete</taxon>
    </lineage>
</organism>
<evidence type="ECO:0000256" key="1">
    <source>
        <dbReference type="SAM" id="MobiDB-lite"/>
    </source>
</evidence>
<comment type="caution">
    <text evidence="2">The sequence shown here is derived from an EMBL/GenBank/DDBJ whole genome shotgun (WGS) entry which is preliminary data.</text>
</comment>
<gene>
    <name evidence="2" type="ORF">B296_00028864</name>
</gene>
<reference evidence="2 3" key="1">
    <citation type="journal article" date="2014" name="Agronomy (Basel)">
        <title>A Draft Genome Sequence for Ensete ventricosum, the Drought-Tolerant Tree Against Hunger.</title>
        <authorList>
            <person name="Harrison J."/>
            <person name="Moore K.A."/>
            <person name="Paszkiewicz K."/>
            <person name="Jones T."/>
            <person name="Grant M."/>
            <person name="Ambacheew D."/>
            <person name="Muzemil S."/>
            <person name="Studholme D.J."/>
        </authorList>
    </citation>
    <scope>NUCLEOTIDE SEQUENCE [LARGE SCALE GENOMIC DNA]</scope>
</reference>
<proteinExistence type="predicted"/>
<protein>
    <submittedName>
        <fullName evidence="2">Uncharacterized protein</fullName>
    </submittedName>
</protein>
<evidence type="ECO:0000313" key="3">
    <source>
        <dbReference type="Proteomes" id="UP000287651"/>
    </source>
</evidence>
<dbReference type="EMBL" id="AMZH03004263">
    <property type="protein sequence ID" value="RRT69692.1"/>
    <property type="molecule type" value="Genomic_DNA"/>
</dbReference>
<sequence>MSSGPYKYSRQREQSNRGCRRDDADEQVWKLSSVADGIGKVSLLVGADAIVVLHKKDDLVQKDVSIEE</sequence>
<feature type="region of interest" description="Disordered" evidence="1">
    <location>
        <begin position="1"/>
        <end position="22"/>
    </location>
</feature>
<name>A0A427A0G4_ENSVE</name>
<dbReference type="AlphaFoldDB" id="A0A427A0G4"/>
<feature type="compositionally biased region" description="Basic and acidic residues" evidence="1">
    <location>
        <begin position="10"/>
        <end position="22"/>
    </location>
</feature>
<accession>A0A427A0G4</accession>
<dbReference type="Proteomes" id="UP000287651">
    <property type="component" value="Unassembled WGS sequence"/>
</dbReference>